<evidence type="ECO:0000313" key="8">
    <source>
        <dbReference type="Proteomes" id="UP000297472"/>
    </source>
</evidence>
<evidence type="ECO:0000256" key="3">
    <source>
        <dbReference type="ARBA" id="ARBA00022679"/>
    </source>
</evidence>
<organism evidence="7 8">
    <name type="scientific">Cryobacterium cryoconiti</name>
    <dbReference type="NCBI Taxonomy" id="1259239"/>
    <lineage>
        <taxon>Bacteria</taxon>
        <taxon>Bacillati</taxon>
        <taxon>Actinomycetota</taxon>
        <taxon>Actinomycetes</taxon>
        <taxon>Micrococcales</taxon>
        <taxon>Microbacteriaceae</taxon>
        <taxon>Cryobacterium</taxon>
    </lineage>
</organism>
<proteinExistence type="predicted"/>
<accession>A0A4Y8JVY6</accession>
<feature type="domain" description="Glycosyltransferase subfamily 4-like N-terminal" evidence="6">
    <location>
        <begin position="49"/>
        <end position="215"/>
    </location>
</feature>
<keyword evidence="2" id="KW-0328">Glycosyltransferase</keyword>
<keyword evidence="3 7" id="KW-0808">Transferase</keyword>
<dbReference type="PANTHER" id="PTHR45947">
    <property type="entry name" value="SULFOQUINOVOSYL TRANSFERASE SQD2"/>
    <property type="match status" value="1"/>
</dbReference>
<dbReference type="AlphaFoldDB" id="A0A4Y8JVY6"/>
<evidence type="ECO:0000313" key="7">
    <source>
        <dbReference type="EMBL" id="TFD29407.1"/>
    </source>
</evidence>
<dbReference type="OrthoDB" id="9806887at2"/>
<dbReference type="GO" id="GO:1901137">
    <property type="term" value="P:carbohydrate derivative biosynthetic process"/>
    <property type="evidence" value="ECO:0007669"/>
    <property type="project" value="UniProtKB-ARBA"/>
</dbReference>
<name>A0A4Y8JVY6_9MICO</name>
<evidence type="ECO:0000259" key="6">
    <source>
        <dbReference type="Pfam" id="PF13439"/>
    </source>
</evidence>
<feature type="compositionally biased region" description="Basic residues" evidence="4">
    <location>
        <begin position="1"/>
        <end position="11"/>
    </location>
</feature>
<gene>
    <name evidence="7" type="ORF">E3T49_10425</name>
</gene>
<dbReference type="PANTHER" id="PTHR45947:SF3">
    <property type="entry name" value="SULFOQUINOVOSYL TRANSFERASE SQD2"/>
    <property type="match status" value="1"/>
</dbReference>
<dbReference type="InterPro" id="IPR050194">
    <property type="entry name" value="Glycosyltransferase_grp1"/>
</dbReference>
<evidence type="ECO:0000256" key="2">
    <source>
        <dbReference type="ARBA" id="ARBA00022676"/>
    </source>
</evidence>
<feature type="domain" description="Glycosyl transferase family 1" evidence="5">
    <location>
        <begin position="226"/>
        <end position="381"/>
    </location>
</feature>
<feature type="region of interest" description="Disordered" evidence="4">
    <location>
        <begin position="1"/>
        <end position="30"/>
    </location>
</feature>
<dbReference type="Pfam" id="PF00534">
    <property type="entry name" value="Glycos_transf_1"/>
    <property type="match status" value="1"/>
</dbReference>
<dbReference type="InterPro" id="IPR028098">
    <property type="entry name" value="Glyco_trans_4-like_N"/>
</dbReference>
<dbReference type="Gene3D" id="3.40.50.2000">
    <property type="entry name" value="Glycogen Phosphorylase B"/>
    <property type="match status" value="2"/>
</dbReference>
<dbReference type="SUPFAM" id="SSF53756">
    <property type="entry name" value="UDP-Glycosyltransferase/glycogen phosphorylase"/>
    <property type="match status" value="1"/>
</dbReference>
<dbReference type="CDD" id="cd03801">
    <property type="entry name" value="GT4_PimA-like"/>
    <property type="match status" value="1"/>
</dbReference>
<feature type="compositionally biased region" description="Basic residues" evidence="4">
    <location>
        <begin position="19"/>
        <end position="28"/>
    </location>
</feature>
<dbReference type="Proteomes" id="UP000297472">
    <property type="component" value="Unassembled WGS sequence"/>
</dbReference>
<evidence type="ECO:0000259" key="5">
    <source>
        <dbReference type="Pfam" id="PF00534"/>
    </source>
</evidence>
<evidence type="ECO:0000256" key="1">
    <source>
        <dbReference type="ARBA" id="ARBA00021292"/>
    </source>
</evidence>
<dbReference type="InterPro" id="IPR001296">
    <property type="entry name" value="Glyco_trans_1"/>
</dbReference>
<sequence>MQLKLKLKPKPKPSQAPRLPRRPSRRLRSSVPEPRVAVAFDCLFPVNAGGGERVYRRLAELFVERGCRVDYVTRGQWPTDAPPAAPFTLVPVWQGDIYDSGGTRTPRSAVAFAAALFRHFLRRRGSYDVVVVSTLPVLNLFAVRLALFGTRALVVADWLEVWPWPKWREYAGALPGTIAFLLQTVGIRLGDLHTVNSAFTGARLIRYRRRAQPVTLGLVDLVGEEPEASTERPADPYLIFVGRHIADKRLVDLVPALREARGQFPSLRAVIVGTGPETPRVAARVGELGLDSAVELRGRVSDDELRDLVRGARILVNPSAREGFGLVIAEAAAFGTPSVVVAGPDNAAAELVVDGVNGYVAASVGPVALGAAIVRAVEAGEPLRRSTLDWFQRERVSHGLSASVDQILARYRSARAR</sequence>
<dbReference type="EMBL" id="SOHA01000032">
    <property type="protein sequence ID" value="TFD29407.1"/>
    <property type="molecule type" value="Genomic_DNA"/>
</dbReference>
<comment type="caution">
    <text evidence="7">The sequence shown here is derived from an EMBL/GenBank/DDBJ whole genome shotgun (WGS) entry which is preliminary data.</text>
</comment>
<protein>
    <recommendedName>
        <fullName evidence="1">D-inositol 3-phosphate glycosyltransferase</fullName>
    </recommendedName>
</protein>
<keyword evidence="8" id="KW-1185">Reference proteome</keyword>
<dbReference type="Pfam" id="PF13439">
    <property type="entry name" value="Glyco_transf_4"/>
    <property type="match status" value="1"/>
</dbReference>
<reference evidence="7 8" key="1">
    <citation type="submission" date="2019-03" db="EMBL/GenBank/DDBJ databases">
        <title>Genomics of glacier-inhabiting Cryobacterium strains.</title>
        <authorList>
            <person name="Liu Q."/>
            <person name="Xin Y.-H."/>
        </authorList>
    </citation>
    <scope>NUCLEOTIDE SEQUENCE [LARGE SCALE GENOMIC DNA]</scope>
    <source>
        <strain evidence="7 8">TMT1-51</strain>
    </source>
</reference>
<dbReference type="GO" id="GO:0016757">
    <property type="term" value="F:glycosyltransferase activity"/>
    <property type="evidence" value="ECO:0007669"/>
    <property type="project" value="UniProtKB-KW"/>
</dbReference>
<evidence type="ECO:0000256" key="4">
    <source>
        <dbReference type="SAM" id="MobiDB-lite"/>
    </source>
</evidence>